<keyword evidence="11" id="KW-1185">Reference proteome</keyword>
<comment type="caution">
    <text evidence="10">The sequence shown here is derived from an EMBL/GenBank/DDBJ whole genome shotgun (WGS) entry which is preliminary data.</text>
</comment>
<keyword evidence="8" id="KW-0732">Signal</keyword>
<dbReference type="EMBL" id="BMDX01000005">
    <property type="protein sequence ID" value="GGA73827.1"/>
    <property type="molecule type" value="Genomic_DNA"/>
</dbReference>
<keyword evidence="4 6" id="KW-0862">Zinc</keyword>
<keyword evidence="1 6" id="KW-0645">Protease</keyword>
<dbReference type="GO" id="GO:0046872">
    <property type="term" value="F:metal ion binding"/>
    <property type="evidence" value="ECO:0007669"/>
    <property type="project" value="UniProtKB-KW"/>
</dbReference>
<dbReference type="Pfam" id="PF01435">
    <property type="entry name" value="Peptidase_M48"/>
    <property type="match status" value="1"/>
</dbReference>
<protein>
    <submittedName>
        <fullName evidence="10">Zn-dependent protease</fullName>
    </submittedName>
</protein>
<proteinExistence type="inferred from homology"/>
<dbReference type="Proteomes" id="UP000619743">
    <property type="component" value="Unassembled WGS sequence"/>
</dbReference>
<dbReference type="PANTHER" id="PTHR22726:SF24">
    <property type="entry name" value="M48 FAMILY METALLOPEPTIDASE"/>
    <property type="match status" value="1"/>
</dbReference>
<comment type="similarity">
    <text evidence="6">Belongs to the peptidase M48 family.</text>
</comment>
<dbReference type="PANTHER" id="PTHR22726">
    <property type="entry name" value="METALLOENDOPEPTIDASE OMA1"/>
    <property type="match status" value="1"/>
</dbReference>
<dbReference type="PROSITE" id="PS51257">
    <property type="entry name" value="PROKAR_LIPOPROTEIN"/>
    <property type="match status" value="1"/>
</dbReference>
<feature type="region of interest" description="Disordered" evidence="7">
    <location>
        <begin position="257"/>
        <end position="279"/>
    </location>
</feature>
<evidence type="ECO:0000313" key="11">
    <source>
        <dbReference type="Proteomes" id="UP000619743"/>
    </source>
</evidence>
<evidence type="ECO:0000256" key="3">
    <source>
        <dbReference type="ARBA" id="ARBA00022801"/>
    </source>
</evidence>
<dbReference type="InterPro" id="IPR051156">
    <property type="entry name" value="Mito/Outer_Membr_Metalloprot"/>
</dbReference>
<reference evidence="11" key="1">
    <citation type="journal article" date="2019" name="Int. J. Syst. Evol. Microbiol.">
        <title>The Global Catalogue of Microorganisms (GCM) 10K type strain sequencing project: providing services to taxonomists for standard genome sequencing and annotation.</title>
        <authorList>
            <consortium name="The Broad Institute Genomics Platform"/>
            <consortium name="The Broad Institute Genome Sequencing Center for Infectious Disease"/>
            <person name="Wu L."/>
            <person name="Ma J."/>
        </authorList>
    </citation>
    <scope>NUCLEOTIDE SEQUENCE [LARGE SCALE GENOMIC DNA]</scope>
    <source>
        <strain evidence="11">CGMCC 1.10130</strain>
    </source>
</reference>
<gene>
    <name evidence="10" type="ORF">GCM10011369_14530</name>
</gene>
<organism evidence="10 11">
    <name type="scientific">Neiella marina</name>
    <dbReference type="NCBI Taxonomy" id="508461"/>
    <lineage>
        <taxon>Bacteria</taxon>
        <taxon>Pseudomonadati</taxon>
        <taxon>Pseudomonadota</taxon>
        <taxon>Gammaproteobacteria</taxon>
        <taxon>Alteromonadales</taxon>
        <taxon>Echinimonadaceae</taxon>
        <taxon>Neiella</taxon>
    </lineage>
</organism>
<keyword evidence="2" id="KW-0479">Metal-binding</keyword>
<evidence type="ECO:0000256" key="7">
    <source>
        <dbReference type="SAM" id="MobiDB-lite"/>
    </source>
</evidence>
<dbReference type="Gene3D" id="3.30.2010.10">
    <property type="entry name" value="Metalloproteases ('zincins'), catalytic domain"/>
    <property type="match status" value="1"/>
</dbReference>
<feature type="chain" id="PRO_5035231584" evidence="8">
    <location>
        <begin position="18"/>
        <end position="279"/>
    </location>
</feature>
<feature type="signal peptide" evidence="8">
    <location>
        <begin position="1"/>
        <end position="17"/>
    </location>
</feature>
<evidence type="ECO:0000256" key="1">
    <source>
        <dbReference type="ARBA" id="ARBA00022670"/>
    </source>
</evidence>
<dbReference type="GO" id="GO:0004222">
    <property type="term" value="F:metalloendopeptidase activity"/>
    <property type="evidence" value="ECO:0007669"/>
    <property type="project" value="InterPro"/>
</dbReference>
<dbReference type="InterPro" id="IPR001915">
    <property type="entry name" value="Peptidase_M48"/>
</dbReference>
<keyword evidence="5 6" id="KW-0482">Metalloprotease</keyword>
<accession>A0A8J2U471</accession>
<dbReference type="GO" id="GO:0051603">
    <property type="term" value="P:proteolysis involved in protein catabolic process"/>
    <property type="evidence" value="ECO:0007669"/>
    <property type="project" value="TreeGrafter"/>
</dbReference>
<dbReference type="OrthoDB" id="9810445at2"/>
<name>A0A8J2U471_9GAMM</name>
<feature type="compositionally biased region" description="Pro residues" evidence="7">
    <location>
        <begin position="270"/>
        <end position="279"/>
    </location>
</feature>
<sequence length="279" mass="29807">MTRNSITLLLSASLLLGACTSTPTGRSQLAFQDSGKMAAMGAQSFEQLKQKEKVSQSKALNEYAQCVSQAIVNEVPPSFGYDPSSWEVVVFESDQVNAFALPGAKIGVYTGLMRVADNQDQLAAVIGHEVAHVLAKHSNERMSTQILTSVGLLAAGVALSDSDNKGIYMAVLGAGAAYGVILPYSRVHESEADYMGQELMAEAGFDPEAAVELWHNMAKASGGKQPPELMSTHPSHQTRISDLTHGLVQFEPIYQQAQASGKRPDCVKPKMPPPASKES</sequence>
<evidence type="ECO:0000256" key="8">
    <source>
        <dbReference type="SAM" id="SignalP"/>
    </source>
</evidence>
<dbReference type="RefSeq" id="WP_087505197.1">
    <property type="nucleotide sequence ID" value="NZ_BMDX01000005.1"/>
</dbReference>
<evidence type="ECO:0000313" key="10">
    <source>
        <dbReference type="EMBL" id="GGA73827.1"/>
    </source>
</evidence>
<dbReference type="CDD" id="cd07331">
    <property type="entry name" value="M48C_Oma1_like"/>
    <property type="match status" value="1"/>
</dbReference>
<dbReference type="AlphaFoldDB" id="A0A8J2U471"/>
<feature type="domain" description="Peptidase M48" evidence="9">
    <location>
        <begin position="69"/>
        <end position="244"/>
    </location>
</feature>
<dbReference type="GO" id="GO:0016020">
    <property type="term" value="C:membrane"/>
    <property type="evidence" value="ECO:0007669"/>
    <property type="project" value="TreeGrafter"/>
</dbReference>
<comment type="cofactor">
    <cofactor evidence="6">
        <name>Zn(2+)</name>
        <dbReference type="ChEBI" id="CHEBI:29105"/>
    </cofactor>
    <text evidence="6">Binds 1 zinc ion per subunit.</text>
</comment>
<evidence type="ECO:0000256" key="5">
    <source>
        <dbReference type="ARBA" id="ARBA00023049"/>
    </source>
</evidence>
<evidence type="ECO:0000256" key="2">
    <source>
        <dbReference type="ARBA" id="ARBA00022723"/>
    </source>
</evidence>
<evidence type="ECO:0000256" key="6">
    <source>
        <dbReference type="RuleBase" id="RU003983"/>
    </source>
</evidence>
<keyword evidence="3 6" id="KW-0378">Hydrolase</keyword>
<evidence type="ECO:0000259" key="9">
    <source>
        <dbReference type="Pfam" id="PF01435"/>
    </source>
</evidence>
<evidence type="ECO:0000256" key="4">
    <source>
        <dbReference type="ARBA" id="ARBA00022833"/>
    </source>
</evidence>